<dbReference type="EMBL" id="JAEVFJ010000027">
    <property type="protein sequence ID" value="KAH8093915.1"/>
    <property type="molecule type" value="Genomic_DNA"/>
</dbReference>
<evidence type="ECO:0000313" key="3">
    <source>
        <dbReference type="Proteomes" id="UP000813824"/>
    </source>
</evidence>
<proteinExistence type="predicted"/>
<reference evidence="2" key="1">
    <citation type="journal article" date="2021" name="New Phytol.">
        <title>Evolutionary innovations through gain and loss of genes in the ectomycorrhizal Boletales.</title>
        <authorList>
            <person name="Wu G."/>
            <person name="Miyauchi S."/>
            <person name="Morin E."/>
            <person name="Kuo A."/>
            <person name="Drula E."/>
            <person name="Varga T."/>
            <person name="Kohler A."/>
            <person name="Feng B."/>
            <person name="Cao Y."/>
            <person name="Lipzen A."/>
            <person name="Daum C."/>
            <person name="Hundley H."/>
            <person name="Pangilinan J."/>
            <person name="Johnson J."/>
            <person name="Barry K."/>
            <person name="LaButti K."/>
            <person name="Ng V."/>
            <person name="Ahrendt S."/>
            <person name="Min B."/>
            <person name="Choi I.G."/>
            <person name="Park H."/>
            <person name="Plett J.M."/>
            <person name="Magnuson J."/>
            <person name="Spatafora J.W."/>
            <person name="Nagy L.G."/>
            <person name="Henrissat B."/>
            <person name="Grigoriev I.V."/>
            <person name="Yang Z.L."/>
            <person name="Xu J."/>
            <person name="Martin F.M."/>
        </authorList>
    </citation>
    <scope>NUCLEOTIDE SEQUENCE</scope>
    <source>
        <strain evidence="2">KKN 215</strain>
    </source>
</reference>
<evidence type="ECO:0000256" key="1">
    <source>
        <dbReference type="SAM" id="MobiDB-lite"/>
    </source>
</evidence>
<feature type="region of interest" description="Disordered" evidence="1">
    <location>
        <begin position="1066"/>
        <end position="1129"/>
    </location>
</feature>
<keyword evidence="3" id="KW-1185">Reference proteome</keyword>
<dbReference type="OrthoDB" id="5429442at2759"/>
<sequence length="1129" mass="126452">MCIGENSAPHAEHYLNAQLGALWENATECVSHHGNGLKPSENQKYSFALAEYYYGKHRAKGHASKADMMFHASFEKPRIEFICNHDAIIHLTLKEGHYNTDFAKANNARVTAAHERNRSFTNVHASFRVSFSITGLRGKDGKIGNGNHVIKLFIFDFQKAHTISVSSEQEVGRQALSFYLLHYLRFLSNAGHHVMFSLPDFDDDNLSISIDFSTASHATVPVEEIRGVSIEKINAFLSTAWLKSAMLAATSHVHDHHDHHKAALAEFRSTSGLIQGSDVHFHVKLGAPRVKALCDQEVVMYFTIDDLYIYDSEDFNQEPRHSFQNWEIAVLVNVVTVTEEEGNVVRCRLDFETGRYVRNYCSYPGLDQGNADMVRVWTRVVDFFTTEYFEILETAQHHIIYHHDHRCKPAPIPSVGLGFEFRDDDDHHHHHDFDIHHAVIDSSWTETGDDDLDEHTGAVIHGHDHGHIDWKHISEKVDMGGFDQIMAISQSGIIAHFLTLWNTARTSVESSLVRWSYEDYFEATFKPMTLRLLSNGRAIVWVHLQEGFLRTLRNWLPWSEGAKYSFEEWSLAFEVDIKMCEHAELHDMSHAWHTRFEGSPAYKEHGSHSDRVLKHVYLDFRSAEFVHEFSSFEGLFQSSEKRPIDKVQAIVTYLKNHYFHDITASGHHILNTIPVWKTGSTPPSFGLTSIAFHVHCKHVLERHTWGAFSKADEPVIILLGMTGFRPLPSLTLAFTTTWISQAIKGVSYGSVCLSRKVFMEGRLLKLLARVNALTTIVPLFAGVDNGAWRLELTTWAKHEIRKNRACNWVDVKGEGDILKYKWEHRDEWNYEHEGSDHIDNGVYTTSCVTKNYLEIPTTFNRGALEIKIQGNVTVSMGYRGHSDGSKWSTQANARWTTTLAIKSDAGGLRVELIGSSVPVFHKSETARVKSASLYTEPETLLKSQLPGAVEFGEVLGELKHFEGAWSQCYPGLSAYELTQPIINSSGDLLFKLRPFGVVPKTAAKPVAAAASGNGTATPGSAGSGSGVVIRKTSSTIVKTRPSLHKESSRTSFLHKVKEIAHTVLVGEHSHPGPSGNGNGKKNGNGKTKTAKRNGKGTDSSSSSSSSSSEDEGDITERESVEQVPFTFAA</sequence>
<accession>A0A8K0UJZ2</accession>
<protein>
    <submittedName>
        <fullName evidence="2">Uncharacterized protein</fullName>
    </submittedName>
</protein>
<dbReference type="AlphaFoldDB" id="A0A8K0UJZ2"/>
<gene>
    <name evidence="2" type="ORF">BXZ70DRAFT_1010237</name>
</gene>
<comment type="caution">
    <text evidence="2">The sequence shown here is derived from an EMBL/GenBank/DDBJ whole genome shotgun (WGS) entry which is preliminary data.</text>
</comment>
<feature type="compositionally biased region" description="Low complexity" evidence="1">
    <location>
        <begin position="1096"/>
        <end position="1107"/>
    </location>
</feature>
<dbReference type="Proteomes" id="UP000813824">
    <property type="component" value="Unassembled WGS sequence"/>
</dbReference>
<organism evidence="2 3">
    <name type="scientific">Cristinia sonorae</name>
    <dbReference type="NCBI Taxonomy" id="1940300"/>
    <lineage>
        <taxon>Eukaryota</taxon>
        <taxon>Fungi</taxon>
        <taxon>Dikarya</taxon>
        <taxon>Basidiomycota</taxon>
        <taxon>Agaricomycotina</taxon>
        <taxon>Agaricomycetes</taxon>
        <taxon>Agaricomycetidae</taxon>
        <taxon>Agaricales</taxon>
        <taxon>Pleurotineae</taxon>
        <taxon>Stephanosporaceae</taxon>
        <taxon>Cristinia</taxon>
    </lineage>
</organism>
<name>A0A8K0UJZ2_9AGAR</name>
<evidence type="ECO:0000313" key="2">
    <source>
        <dbReference type="EMBL" id="KAH8093915.1"/>
    </source>
</evidence>